<dbReference type="Gene3D" id="3.20.20.30">
    <property type="entry name" value="Luciferase-like domain"/>
    <property type="match status" value="1"/>
</dbReference>
<keyword evidence="1 3" id="KW-0560">Oxidoreductase</keyword>
<dbReference type="EMBL" id="JAVHUY010000003">
    <property type="protein sequence ID" value="MDQ7903735.1"/>
    <property type="molecule type" value="Genomic_DNA"/>
</dbReference>
<evidence type="ECO:0000313" key="3">
    <source>
        <dbReference type="EMBL" id="MDQ7903735.1"/>
    </source>
</evidence>
<dbReference type="Proteomes" id="UP001230908">
    <property type="component" value="Unassembled WGS sequence"/>
</dbReference>
<keyword evidence="4" id="KW-1185">Reference proteome</keyword>
<proteinExistence type="predicted"/>
<protein>
    <submittedName>
        <fullName evidence="3">LLM class F420-dependent oxidoreductase</fullName>
        <ecNumber evidence="3">1.-.-.-</ecNumber>
    </submittedName>
</protein>
<evidence type="ECO:0000313" key="4">
    <source>
        <dbReference type="Proteomes" id="UP001230908"/>
    </source>
</evidence>
<dbReference type="Pfam" id="PF00296">
    <property type="entry name" value="Bac_luciferase"/>
    <property type="match status" value="1"/>
</dbReference>
<evidence type="ECO:0000256" key="1">
    <source>
        <dbReference type="ARBA" id="ARBA00023002"/>
    </source>
</evidence>
<dbReference type="PANTHER" id="PTHR43244">
    <property type="match status" value="1"/>
</dbReference>
<dbReference type="InterPro" id="IPR019921">
    <property type="entry name" value="Lucif-like_OxRdtase_Rv2161c"/>
</dbReference>
<sequence length="309" mass="34214">MDVGVVLNLTDRTPSIVECAPPLEERRFESVWLGEHTHLPVDSVFRYSTGKYATGKKARDGYVPDFYKRMPDPYVSLAAVASITTGLRLGTCIALPAEHNPIELAKRIATLDTLSGGRFAFGIGYGWNPLEMRNNGFEYADRRAVMREKIAAMKALWTQETAGYDGKHVRFTESWSYPKPVTKPHPPILLGAAPVRATFEDVVAFADGWIPVRAFVGDRLTEHVAELRRTAVEAGRDPDTIQISLVDSEGAMGGKKSRDEFTARLPGKETLQRYAEAGVGRVILGAPTTDLDFYRWSLDRLAALRDSLA</sequence>
<accession>A0ABU0Z9K4</accession>
<feature type="domain" description="Luciferase-like" evidence="2">
    <location>
        <begin position="15"/>
        <end position="244"/>
    </location>
</feature>
<dbReference type="InterPro" id="IPR050564">
    <property type="entry name" value="F420-G6PD/mer"/>
</dbReference>
<dbReference type="RefSeq" id="WP_308711010.1">
    <property type="nucleotide sequence ID" value="NZ_JAVHUY010000003.1"/>
</dbReference>
<dbReference type="EC" id="1.-.-.-" evidence="3"/>
<name>A0ABU0Z9K4_9ACTN</name>
<dbReference type="GO" id="GO:0016491">
    <property type="term" value="F:oxidoreductase activity"/>
    <property type="evidence" value="ECO:0007669"/>
    <property type="project" value="UniProtKB-KW"/>
</dbReference>
<dbReference type="PANTHER" id="PTHR43244:SF1">
    <property type="entry name" value="5,10-METHYLENETETRAHYDROMETHANOPTERIN REDUCTASE"/>
    <property type="match status" value="1"/>
</dbReference>
<dbReference type="InterPro" id="IPR036661">
    <property type="entry name" value="Luciferase-like_sf"/>
</dbReference>
<dbReference type="NCBIfam" id="TIGR03619">
    <property type="entry name" value="F420_Rv2161c"/>
    <property type="match status" value="1"/>
</dbReference>
<comment type="caution">
    <text evidence="3">The sequence shown here is derived from an EMBL/GenBank/DDBJ whole genome shotgun (WGS) entry which is preliminary data.</text>
</comment>
<gene>
    <name evidence="3" type="ORF">RB614_04290</name>
</gene>
<reference evidence="3 4" key="1">
    <citation type="submission" date="2023-08" db="EMBL/GenBank/DDBJ databases">
        <title>Phytohabitans sansha sp. nov., isolated from marine sediment.</title>
        <authorList>
            <person name="Zhao Y."/>
            <person name="Yi K."/>
        </authorList>
    </citation>
    <scope>NUCLEOTIDE SEQUENCE [LARGE SCALE GENOMIC DNA]</scope>
    <source>
        <strain evidence="3 4">ZYX-F-186</strain>
    </source>
</reference>
<organism evidence="3 4">
    <name type="scientific">Phytohabitans maris</name>
    <dbReference type="NCBI Taxonomy" id="3071409"/>
    <lineage>
        <taxon>Bacteria</taxon>
        <taxon>Bacillati</taxon>
        <taxon>Actinomycetota</taxon>
        <taxon>Actinomycetes</taxon>
        <taxon>Micromonosporales</taxon>
        <taxon>Micromonosporaceae</taxon>
    </lineage>
</organism>
<evidence type="ECO:0000259" key="2">
    <source>
        <dbReference type="Pfam" id="PF00296"/>
    </source>
</evidence>
<dbReference type="InterPro" id="IPR011251">
    <property type="entry name" value="Luciferase-like_dom"/>
</dbReference>
<dbReference type="SUPFAM" id="SSF51679">
    <property type="entry name" value="Bacterial luciferase-like"/>
    <property type="match status" value="1"/>
</dbReference>